<sequence length="159" mass="18884">MKIILLALFYFVQCTIKSSDIDEEIRKHKQNVINDLEKLIKDKNLEHLLKELSEGMRLILDEFFKEPMSNNPNAIKMYELYVWGVYKMQCALKKMFLHYKKNDPNNLFYQDFKINVQLYLDNFKIAMPLNKLVYFGVHSLILLSGLGLSFIVCYLTMKK</sequence>
<proteinExistence type="predicted"/>
<comment type="caution">
    <text evidence="3">The sequence shown here is derived from an EMBL/GenBank/DDBJ whole genome shotgun (WGS) entry which is preliminary data.</text>
</comment>
<dbReference type="VEuPathDB" id="MicrosporidiaDB:TUBRATIS_19430"/>
<name>A0A437AKI0_9MICR</name>
<protein>
    <submittedName>
        <fullName evidence="3">Uncharacterized protein</fullName>
    </submittedName>
</protein>
<keyword evidence="1" id="KW-0472">Membrane</keyword>
<evidence type="ECO:0000313" key="3">
    <source>
        <dbReference type="EMBL" id="RVD91602.1"/>
    </source>
</evidence>
<feature type="chain" id="PRO_5019181557" evidence="2">
    <location>
        <begin position="19"/>
        <end position="159"/>
    </location>
</feature>
<dbReference type="EMBL" id="RCSS01000467">
    <property type="protein sequence ID" value="RVD91602.1"/>
    <property type="molecule type" value="Genomic_DNA"/>
</dbReference>
<reference evidence="3 4" key="1">
    <citation type="submission" date="2018-10" db="EMBL/GenBank/DDBJ databases">
        <title>Draft genome sequence of the microsporidian Tubulinosema ratisbonensis.</title>
        <authorList>
            <person name="Polonais V."/>
            <person name="Peyretaillade E."/>
            <person name="Niehus S."/>
            <person name="Wawrzyniak I."/>
            <person name="Franchet A."/>
            <person name="Gaspin C."/>
            <person name="Reichstadt M."/>
            <person name="Belser C."/>
            <person name="Labadie K."/>
            <person name="Delbac F."/>
            <person name="Ferrandon D."/>
        </authorList>
    </citation>
    <scope>NUCLEOTIDE SEQUENCE [LARGE SCALE GENOMIC DNA]</scope>
    <source>
        <strain evidence="3 4">Franzen</strain>
    </source>
</reference>
<feature type="signal peptide" evidence="2">
    <location>
        <begin position="1"/>
        <end position="18"/>
    </location>
</feature>
<evidence type="ECO:0000313" key="4">
    <source>
        <dbReference type="Proteomes" id="UP000282876"/>
    </source>
</evidence>
<keyword evidence="1" id="KW-1133">Transmembrane helix</keyword>
<dbReference type="Proteomes" id="UP000282876">
    <property type="component" value="Unassembled WGS sequence"/>
</dbReference>
<dbReference type="AlphaFoldDB" id="A0A437AKI0"/>
<organism evidence="3 4">
    <name type="scientific">Tubulinosema ratisbonensis</name>
    <dbReference type="NCBI Taxonomy" id="291195"/>
    <lineage>
        <taxon>Eukaryota</taxon>
        <taxon>Fungi</taxon>
        <taxon>Fungi incertae sedis</taxon>
        <taxon>Microsporidia</taxon>
        <taxon>Tubulinosematoidea</taxon>
        <taxon>Tubulinosematidae</taxon>
        <taxon>Tubulinosema</taxon>
    </lineage>
</organism>
<keyword evidence="1" id="KW-0812">Transmembrane</keyword>
<keyword evidence="2" id="KW-0732">Signal</keyword>
<keyword evidence="4" id="KW-1185">Reference proteome</keyword>
<feature type="transmembrane region" description="Helical" evidence="1">
    <location>
        <begin position="132"/>
        <end position="155"/>
    </location>
</feature>
<gene>
    <name evidence="3" type="ORF">TUBRATIS_19430</name>
</gene>
<accession>A0A437AKI0</accession>
<evidence type="ECO:0000256" key="2">
    <source>
        <dbReference type="SAM" id="SignalP"/>
    </source>
</evidence>
<evidence type="ECO:0000256" key="1">
    <source>
        <dbReference type="SAM" id="Phobius"/>
    </source>
</evidence>